<evidence type="ECO:0000256" key="4">
    <source>
        <dbReference type="ARBA" id="ARBA00022737"/>
    </source>
</evidence>
<accession>F2UBI5</accession>
<feature type="domain" description="IFT121 second beta-propeller" evidence="12">
    <location>
        <begin position="332"/>
        <end position="641"/>
    </location>
</feature>
<dbReference type="FunCoup" id="F2UBI5">
    <property type="interactions" value="283"/>
</dbReference>
<evidence type="ECO:0000259" key="10">
    <source>
        <dbReference type="Pfam" id="PF23145"/>
    </source>
</evidence>
<evidence type="ECO:0000259" key="12">
    <source>
        <dbReference type="Pfam" id="PF23390"/>
    </source>
</evidence>
<dbReference type="Pfam" id="PF23145">
    <property type="entry name" value="Zf_2nd_IFT121"/>
    <property type="match status" value="1"/>
</dbReference>
<name>F2UBI5_SALR5</name>
<dbReference type="Pfam" id="PF25768">
    <property type="entry name" value="TPR_IFT121"/>
    <property type="match status" value="1"/>
</dbReference>
<proteinExistence type="predicted"/>
<dbReference type="Proteomes" id="UP000007799">
    <property type="component" value="Unassembled WGS sequence"/>
</dbReference>
<evidence type="ECO:0000256" key="3">
    <source>
        <dbReference type="ARBA" id="ARBA00022574"/>
    </source>
</evidence>
<dbReference type="InterPro" id="IPR015943">
    <property type="entry name" value="WD40/YVTN_repeat-like_dom_sf"/>
</dbReference>
<feature type="domain" description="IFT121/TULP4 N-terminal" evidence="13">
    <location>
        <begin position="1"/>
        <end position="327"/>
    </location>
</feature>
<keyword evidence="2" id="KW-0963">Cytoplasm</keyword>
<evidence type="ECO:0000313" key="16">
    <source>
        <dbReference type="Proteomes" id="UP000007799"/>
    </source>
</evidence>
<reference evidence="15" key="1">
    <citation type="submission" date="2009-08" db="EMBL/GenBank/DDBJ databases">
        <title>Annotation of Salpingoeca rosetta.</title>
        <authorList>
            <consortium name="The Broad Institute Genome Sequencing Platform"/>
            <person name="Russ C."/>
            <person name="Cuomo C."/>
            <person name="Burger G."/>
            <person name="Gray M.W."/>
            <person name="Holland P.W.H."/>
            <person name="King N."/>
            <person name="Lang F.B.F."/>
            <person name="Roger A.J."/>
            <person name="Ruiz-Trillo I."/>
            <person name="Young S.K."/>
            <person name="Zeng Q."/>
            <person name="Gargeya S."/>
            <person name="Alvarado L."/>
            <person name="Berlin A."/>
            <person name="Chapman S.B."/>
            <person name="Chen Z."/>
            <person name="Freedman E."/>
            <person name="Gellesch M."/>
            <person name="Goldberg J."/>
            <person name="Griggs A."/>
            <person name="Gujja S."/>
            <person name="Heilman E."/>
            <person name="Heiman D."/>
            <person name="Howarth C."/>
            <person name="Mehta T."/>
            <person name="Neiman D."/>
            <person name="Pearson M."/>
            <person name="Roberts A."/>
            <person name="Saif S."/>
            <person name="Shea T."/>
            <person name="Shenoy N."/>
            <person name="Sisk P."/>
            <person name="Stolte C."/>
            <person name="Sykes S."/>
            <person name="White J."/>
            <person name="Yandava C."/>
            <person name="Haas B."/>
            <person name="Nusbaum C."/>
            <person name="Birren B."/>
        </authorList>
    </citation>
    <scope>NUCLEOTIDE SEQUENCE [LARGE SCALE GENOMIC DNA]</scope>
    <source>
        <strain evidence="15">ATCC 50818</strain>
    </source>
</reference>
<keyword evidence="7" id="KW-0206">Cytoskeleton</keyword>
<dbReference type="PANTHER" id="PTHR12764">
    <property type="entry name" value="WD REPEAT DOMAIN-RELATED"/>
    <property type="match status" value="1"/>
</dbReference>
<dbReference type="STRING" id="946362.F2UBI5"/>
<dbReference type="Pfam" id="PF23387">
    <property type="entry name" value="TPR_IFT80_172"/>
    <property type="match status" value="1"/>
</dbReference>
<evidence type="ECO:0000259" key="14">
    <source>
        <dbReference type="Pfam" id="PF25768"/>
    </source>
</evidence>
<dbReference type="InterPro" id="IPR056170">
    <property type="entry name" value="Znf_IFT121-like"/>
</dbReference>
<dbReference type="eggNOG" id="KOG2041">
    <property type="taxonomic scope" value="Eukaryota"/>
</dbReference>
<dbReference type="InterPro" id="IPR017233">
    <property type="entry name" value="WDR35"/>
</dbReference>
<evidence type="ECO:0000256" key="1">
    <source>
        <dbReference type="ARBA" id="ARBA00004120"/>
    </source>
</evidence>
<evidence type="ECO:0000256" key="8">
    <source>
        <dbReference type="ARBA" id="ARBA00023273"/>
    </source>
</evidence>
<comment type="subcellular location">
    <subcellularLocation>
        <location evidence="1">Cytoplasm</location>
        <location evidence="1">Cytoskeleton</location>
        <location evidence="1">Cilium basal body</location>
    </subcellularLocation>
</comment>
<keyword evidence="4" id="KW-0677">Repeat</keyword>
<dbReference type="Pfam" id="PF23390">
    <property type="entry name" value="Beta-prop_WDR35_2nd"/>
    <property type="match status" value="1"/>
</dbReference>
<evidence type="ECO:0000259" key="11">
    <source>
        <dbReference type="Pfam" id="PF23387"/>
    </source>
</evidence>
<dbReference type="InterPro" id="IPR056158">
    <property type="entry name" value="Beta-prop_IFT121_2nd"/>
</dbReference>
<feature type="domain" description="IFT121-like TPR repeats" evidence="14">
    <location>
        <begin position="992"/>
        <end position="1091"/>
    </location>
</feature>
<dbReference type="FunFam" id="1.25.40.470:FF:000004">
    <property type="entry name" value="WD repeat-containing protein 35"/>
    <property type="match status" value="1"/>
</dbReference>
<dbReference type="PANTHER" id="PTHR12764:SF5">
    <property type="entry name" value="LD29485P"/>
    <property type="match status" value="1"/>
</dbReference>
<gene>
    <name evidence="15" type="ORF">PTSG_05546</name>
</gene>
<dbReference type="OMA" id="VWAMCWA"/>
<dbReference type="Pfam" id="PF25170">
    <property type="entry name" value="TPR_WDR35"/>
    <property type="match status" value="1"/>
</dbReference>
<dbReference type="PIRSF" id="PIRSF037536">
    <property type="entry name" value="WD_repeat_p35"/>
    <property type="match status" value="1"/>
</dbReference>
<evidence type="ECO:0000256" key="5">
    <source>
        <dbReference type="ARBA" id="ARBA00022794"/>
    </source>
</evidence>
<dbReference type="GO" id="GO:0061512">
    <property type="term" value="P:protein localization to cilium"/>
    <property type="evidence" value="ECO:0007669"/>
    <property type="project" value="TreeGrafter"/>
</dbReference>
<dbReference type="InterPro" id="IPR057979">
    <property type="entry name" value="TPR_IFT121"/>
</dbReference>
<keyword evidence="6" id="KW-0969">Cilium</keyword>
<sequence>MFIYLSKKIKVALPNPIPLDAISWNREYGWIACGGDEGLLKIIKIDSEKGNNRSNLSMNQTLEGHNGAVKVITWNEHYRKLTTSDQYGLIIVWMLYKGQWYEEMINNRNKSVVTDMKWNSDGGKICIVYEDGAVIVGGVDGNRLWGKELKTPLRQVEWSPNGKVILFGTGAGDVLIYDHKGNPISRIDLACLEGQTGDSKLVTMDWYDGNFGYVDEECPVLAICFQSGRMQLMRSESDTKPVLVDSMMEAVAARWNNNGTVLAVAGKQPTDDGSGRLTCAVQFYTPFGEHLRTLKVPGNTITSISWDSDGLKLALTVDHFMYFASVRPDYRWGYFNNTVVYAFNKPERTEHCIVFWDTKLNGVTVKFVKNLIGIAAAGELCVLSTKADDSSGQYVLTLCNAIGTPIDSKYIDIEPTFLTMTATHVIAASHECCFVWHHKQTRALDSKASKKRDEKIFHIDDSPSGGKDTDPSKFKKARLETRDPICSVCASDRMLMVGRESGTLHQYGLPKVNLEMKHILKCRPDRLSLNCTSTRLAVLDIDGILTFFDPEVKRTNPETGAIQYGEHISSFERKDVWDMRWADDNPELFAMMERSYMYIFRDLDPEEPIASSSYICNFSNLQVETVALDEIMRAPEQPTKGSHAQHEIKSLRDTRTLLETVTIEDAYSYIEQNPHPRLWRLLAESALSKLDLDIAEKAFVRCKDLQGIHFVLHLTQLDDKQKQQAEVCTYFQKFEEAQQIYLGMDRADLALKMRKKLGDWFRVVQLIKSGAGGDDLLLNQAWNSIGTYYFDRQRYAEANKFFAQGNNYKGRAECCYRIEDWHGLEELIYILPEGDELLRDIAAKFASVGLCTQAVKAYVKVGEVKSAIAVCVELNQWDQAVKLANEHNVKEIDALLAKYASHLLSKDKLVEAIELYRQAKHHLDAAKHLFQLADKISSKGNPLRCKQLYILGALEIEQYIESKRSGSDPTRSVLEGLLEEDALEESYARMLEHPWRGAEAYHFLLLSQRQLYAGMYNEALRTAVRLSDYDDILPPLQVYSVLALAAVATNNYGLCSKAFIKMESLGAEEDKTRQQIESLAIDLFSKHPPKDVAAGTITCTNCEEENPDWATSCASCSFNFLPSIASGRSMVDLEYWICPQCKHRASAGEISRHNFCPFCHNPV</sequence>
<dbReference type="InterPro" id="IPR036322">
    <property type="entry name" value="WD40_repeat_dom_sf"/>
</dbReference>
<dbReference type="SUPFAM" id="SSF50978">
    <property type="entry name" value="WD40 repeat-like"/>
    <property type="match status" value="1"/>
</dbReference>
<evidence type="ECO:0000256" key="9">
    <source>
        <dbReference type="PROSITE-ProRule" id="PRU00221"/>
    </source>
</evidence>
<dbReference type="GeneID" id="16073991"/>
<evidence type="ECO:0000256" key="6">
    <source>
        <dbReference type="ARBA" id="ARBA00023069"/>
    </source>
</evidence>
<keyword evidence="8" id="KW-0966">Cell projection</keyword>
<evidence type="ECO:0000259" key="13">
    <source>
        <dbReference type="Pfam" id="PF24797"/>
    </source>
</evidence>
<dbReference type="InParanoid" id="F2UBI5"/>
<dbReference type="RefSeq" id="XP_004993414.1">
    <property type="nucleotide sequence ID" value="XM_004993357.1"/>
</dbReference>
<dbReference type="Gene3D" id="1.25.40.470">
    <property type="match status" value="1"/>
</dbReference>
<dbReference type="OrthoDB" id="10260567at2759"/>
<feature type="repeat" description="WD" evidence="9">
    <location>
        <begin position="62"/>
        <end position="93"/>
    </location>
</feature>
<dbReference type="GO" id="GO:0097730">
    <property type="term" value="C:non-motile cilium"/>
    <property type="evidence" value="ECO:0007669"/>
    <property type="project" value="TreeGrafter"/>
</dbReference>
<protein>
    <submittedName>
        <fullName evidence="15">WD repeat-containing protein 35</fullName>
    </submittedName>
</protein>
<evidence type="ECO:0000256" key="7">
    <source>
        <dbReference type="ARBA" id="ARBA00023212"/>
    </source>
</evidence>
<feature type="domain" description="IFT121-like zinc finger" evidence="10">
    <location>
        <begin position="1123"/>
        <end position="1163"/>
    </location>
</feature>
<organism evidence="16">
    <name type="scientific">Salpingoeca rosetta (strain ATCC 50818 / BSB-021)</name>
    <dbReference type="NCBI Taxonomy" id="946362"/>
    <lineage>
        <taxon>Eukaryota</taxon>
        <taxon>Choanoflagellata</taxon>
        <taxon>Craspedida</taxon>
        <taxon>Salpingoecidae</taxon>
        <taxon>Salpingoeca</taxon>
    </lineage>
</organism>
<dbReference type="InterPro" id="IPR056159">
    <property type="entry name" value="Beta-prop_IFT121_TULP_N"/>
</dbReference>
<dbReference type="Gene3D" id="2.130.10.10">
    <property type="entry name" value="YVTN repeat-like/Quinoprotein amine dehydrogenase"/>
    <property type="match status" value="2"/>
</dbReference>
<dbReference type="AlphaFoldDB" id="F2UBI5"/>
<dbReference type="InterPro" id="IPR001680">
    <property type="entry name" value="WD40_rpt"/>
</dbReference>
<dbReference type="PROSITE" id="PS50082">
    <property type="entry name" value="WD_REPEATS_2"/>
    <property type="match status" value="1"/>
</dbReference>
<dbReference type="GO" id="GO:1905515">
    <property type="term" value="P:non-motile cilium assembly"/>
    <property type="evidence" value="ECO:0007669"/>
    <property type="project" value="TreeGrafter"/>
</dbReference>
<dbReference type="Pfam" id="PF24797">
    <property type="entry name" value="Beta-prop_WDR35_TULP_N"/>
    <property type="match status" value="1"/>
</dbReference>
<keyword evidence="3 9" id="KW-0853">WD repeat</keyword>
<dbReference type="InterPro" id="IPR039857">
    <property type="entry name" value="Ift122/121"/>
</dbReference>
<feature type="domain" description="IFT80/172/WDR35 TPR" evidence="11">
    <location>
        <begin position="678"/>
        <end position="776"/>
    </location>
</feature>
<dbReference type="GO" id="GO:0035721">
    <property type="term" value="P:intraciliary retrograde transport"/>
    <property type="evidence" value="ECO:0007669"/>
    <property type="project" value="TreeGrafter"/>
</dbReference>
<keyword evidence="16" id="KW-1185">Reference proteome</keyword>
<dbReference type="InterPro" id="IPR056157">
    <property type="entry name" value="TPR_IFT80_172_dom"/>
</dbReference>
<dbReference type="InterPro" id="IPR057361">
    <property type="entry name" value="TPR_WDR35"/>
</dbReference>
<dbReference type="GO" id="GO:0030991">
    <property type="term" value="C:intraciliary transport particle A"/>
    <property type="evidence" value="ECO:0007669"/>
    <property type="project" value="TreeGrafter"/>
</dbReference>
<dbReference type="KEGG" id="sre:PTSG_05546"/>
<dbReference type="EMBL" id="GL832967">
    <property type="protein sequence ID" value="EGD73851.1"/>
    <property type="molecule type" value="Genomic_DNA"/>
</dbReference>
<dbReference type="SMART" id="SM00320">
    <property type="entry name" value="WD40"/>
    <property type="match status" value="5"/>
</dbReference>
<evidence type="ECO:0000256" key="2">
    <source>
        <dbReference type="ARBA" id="ARBA00022490"/>
    </source>
</evidence>
<keyword evidence="5" id="KW-0970">Cilium biogenesis/degradation</keyword>
<evidence type="ECO:0000313" key="15">
    <source>
        <dbReference type="EMBL" id="EGD73851.1"/>
    </source>
</evidence>